<reference evidence="2" key="1">
    <citation type="journal article" date="2018" name="PLoS Negl. Trop. Dis.">
        <title>Sialome diversity of ticks revealed by RNAseq of single tick salivary glands.</title>
        <authorList>
            <person name="Perner J."/>
            <person name="Kropackova S."/>
            <person name="Kopacek P."/>
            <person name="Ribeiro J.M."/>
        </authorList>
    </citation>
    <scope>NUCLEOTIDE SEQUENCE</scope>
    <source>
        <strain evidence="2">Siblings of single egg batch collected in Ceske Budejovice</strain>
        <tissue evidence="2">Salivary glands</tissue>
    </source>
</reference>
<feature type="non-terminal residue" evidence="2">
    <location>
        <position position="1"/>
    </location>
</feature>
<evidence type="ECO:0000256" key="1">
    <source>
        <dbReference type="SAM" id="MobiDB-lite"/>
    </source>
</evidence>
<dbReference type="AlphaFoldDB" id="A0A147BKC1"/>
<proteinExistence type="predicted"/>
<protein>
    <submittedName>
        <fullName evidence="2">Uncharacterized protein</fullName>
    </submittedName>
</protein>
<feature type="region of interest" description="Disordered" evidence="1">
    <location>
        <begin position="1"/>
        <end position="31"/>
    </location>
</feature>
<dbReference type="EMBL" id="GEGO01004198">
    <property type="protein sequence ID" value="JAR91206.1"/>
    <property type="molecule type" value="Transcribed_RNA"/>
</dbReference>
<organism evidence="2">
    <name type="scientific">Ixodes ricinus</name>
    <name type="common">Common tick</name>
    <name type="synonym">Acarus ricinus</name>
    <dbReference type="NCBI Taxonomy" id="34613"/>
    <lineage>
        <taxon>Eukaryota</taxon>
        <taxon>Metazoa</taxon>
        <taxon>Ecdysozoa</taxon>
        <taxon>Arthropoda</taxon>
        <taxon>Chelicerata</taxon>
        <taxon>Arachnida</taxon>
        <taxon>Acari</taxon>
        <taxon>Parasitiformes</taxon>
        <taxon>Ixodida</taxon>
        <taxon>Ixodoidea</taxon>
        <taxon>Ixodidae</taxon>
        <taxon>Ixodinae</taxon>
        <taxon>Ixodes</taxon>
    </lineage>
</organism>
<accession>A0A147BKC1</accession>
<sequence>QGRRRGRGGPGHRGPRPPPTGRPSGTGLCRRCSSRPQRCVATWTILEGPTSVGWASDLRWRDQPRPENGCPPANIPEPFRGRTLEDRHPTEPAAQYTAEELRLHCPLCGVPEISRAAHIRGQLHEERADADRIARINRLGERDLERAIALIQRRRPDLLRQRAPPLEVDDIVIDMPDC</sequence>
<name>A0A147BKC1_IXORI</name>
<feature type="region of interest" description="Disordered" evidence="1">
    <location>
        <begin position="62"/>
        <end position="87"/>
    </location>
</feature>
<evidence type="ECO:0000313" key="2">
    <source>
        <dbReference type="EMBL" id="JAR91206.1"/>
    </source>
</evidence>